<dbReference type="Proteomes" id="UP000664218">
    <property type="component" value="Unassembled WGS sequence"/>
</dbReference>
<dbReference type="PROSITE" id="PS00715">
    <property type="entry name" value="SIGMA70_1"/>
    <property type="match status" value="1"/>
</dbReference>
<accession>A0A939HAM2</accession>
<keyword evidence="10" id="KW-1185">Reference proteome</keyword>
<gene>
    <name evidence="9" type="primary">sigH</name>
    <name evidence="9" type="ORF">J3A84_07155</name>
</gene>
<dbReference type="AlphaFoldDB" id="A0A939HAM2"/>
<dbReference type="InterPro" id="IPR016032">
    <property type="entry name" value="Sig_transdc_resp-reg_C-effctor"/>
</dbReference>
<keyword evidence="5" id="KW-0238">DNA-binding</keyword>
<comment type="caution">
    <text evidence="9">The sequence shown here is derived from an EMBL/GenBank/DDBJ whole genome shotgun (WGS) entry which is preliminary data.</text>
</comment>
<dbReference type="NCBIfam" id="NF006147">
    <property type="entry name" value="PRK08295.1-4"/>
    <property type="match status" value="1"/>
</dbReference>
<dbReference type="SUPFAM" id="SSF88946">
    <property type="entry name" value="Sigma2 domain of RNA polymerase sigma factors"/>
    <property type="match status" value="1"/>
</dbReference>
<protein>
    <recommendedName>
        <fullName evidence="2">RNA polymerase sigma factor SigS</fullName>
    </recommendedName>
</protein>
<dbReference type="InterPro" id="IPR014284">
    <property type="entry name" value="RNA_pol_sigma-70_dom"/>
</dbReference>
<organism evidence="9 10">
    <name type="scientific">Proteiniclasticum aestuarii</name>
    <dbReference type="NCBI Taxonomy" id="2817862"/>
    <lineage>
        <taxon>Bacteria</taxon>
        <taxon>Bacillati</taxon>
        <taxon>Bacillota</taxon>
        <taxon>Clostridia</taxon>
        <taxon>Eubacteriales</taxon>
        <taxon>Clostridiaceae</taxon>
        <taxon>Proteiniclasticum</taxon>
    </lineage>
</organism>
<evidence type="ECO:0000256" key="5">
    <source>
        <dbReference type="ARBA" id="ARBA00023125"/>
    </source>
</evidence>
<dbReference type="Pfam" id="PF04542">
    <property type="entry name" value="Sigma70_r2"/>
    <property type="match status" value="1"/>
</dbReference>
<dbReference type="InterPro" id="IPR013325">
    <property type="entry name" value="RNA_pol_sigma_r2"/>
</dbReference>
<dbReference type="Gene3D" id="1.10.1740.10">
    <property type="match status" value="1"/>
</dbReference>
<comment type="similarity">
    <text evidence="1">Belongs to the sigma-70 factor family.</text>
</comment>
<dbReference type="InterPro" id="IPR000943">
    <property type="entry name" value="RNA_pol_sigma70"/>
</dbReference>
<dbReference type="NCBIfam" id="NF006145">
    <property type="entry name" value="PRK08295.1-2"/>
    <property type="match status" value="1"/>
</dbReference>
<reference evidence="9" key="1">
    <citation type="submission" date="2021-03" db="EMBL/GenBank/DDBJ databases">
        <title>Proteiniclasticum marinus sp. nov., isolated from tidal flat sediment.</title>
        <authorList>
            <person name="Namirimu T."/>
            <person name="Yang J.-A."/>
            <person name="Yang S.-H."/>
            <person name="Kim Y.-J."/>
            <person name="Kwon K.K."/>
        </authorList>
    </citation>
    <scope>NUCLEOTIDE SEQUENCE</scope>
    <source>
        <strain evidence="9">SCR006</strain>
    </source>
</reference>
<dbReference type="NCBIfam" id="NF006148">
    <property type="entry name" value="PRK08295.1-5"/>
    <property type="match status" value="1"/>
</dbReference>
<dbReference type="InterPro" id="IPR007627">
    <property type="entry name" value="RNA_pol_sigma70_r2"/>
</dbReference>
<dbReference type="GO" id="GO:0016987">
    <property type="term" value="F:sigma factor activity"/>
    <property type="evidence" value="ECO:0007669"/>
    <property type="project" value="UniProtKB-KW"/>
</dbReference>
<evidence type="ECO:0000256" key="4">
    <source>
        <dbReference type="ARBA" id="ARBA00023082"/>
    </source>
</evidence>
<dbReference type="InterPro" id="IPR016371">
    <property type="entry name" value="RNA_pol_sigma-H_factor"/>
</dbReference>
<dbReference type="PANTHER" id="PTHR30385">
    <property type="entry name" value="SIGMA FACTOR F FLAGELLAR"/>
    <property type="match status" value="1"/>
</dbReference>
<feature type="domain" description="RNA polymerase sigma-70" evidence="8">
    <location>
        <begin position="56"/>
        <end position="69"/>
    </location>
</feature>
<evidence type="ECO:0000313" key="10">
    <source>
        <dbReference type="Proteomes" id="UP000664218"/>
    </source>
</evidence>
<evidence type="ECO:0000256" key="6">
    <source>
        <dbReference type="ARBA" id="ARBA00023163"/>
    </source>
</evidence>
<sequence length="210" mass="24120">MLTREEQKYKALSDEEIVRLAQNGDKSASEFITAKYLPYVRNKSRAYFLVGGEVEDIMQEGLIGLYEAIKDFSDGRQASFKTFMDICVTRQIMTALKAASRQKHIPLNTYVSLNKPVYVEDTNKSYQDMLVTSKTDDPESLYIDGEKTEEISKEIRNSLSDFEYRVLRLYLQGVSYLKIANVLNKEEKAIDNAIQRIRKKLSRNLESASS</sequence>
<evidence type="ECO:0000259" key="8">
    <source>
        <dbReference type="PROSITE" id="PS00715"/>
    </source>
</evidence>
<keyword evidence="4" id="KW-0731">Sigma factor</keyword>
<dbReference type="Gene3D" id="1.10.10.10">
    <property type="entry name" value="Winged helix-like DNA-binding domain superfamily/Winged helix DNA-binding domain"/>
    <property type="match status" value="1"/>
</dbReference>
<dbReference type="EMBL" id="JAFNJU010000004">
    <property type="protein sequence ID" value="MBO1264805.1"/>
    <property type="molecule type" value="Genomic_DNA"/>
</dbReference>
<evidence type="ECO:0000256" key="2">
    <source>
        <dbReference type="ARBA" id="ARBA00021245"/>
    </source>
</evidence>
<keyword evidence="6" id="KW-0804">Transcription</keyword>
<dbReference type="NCBIfam" id="TIGR02937">
    <property type="entry name" value="sigma70-ECF"/>
    <property type="match status" value="1"/>
</dbReference>
<keyword evidence="3" id="KW-0805">Transcription regulation</keyword>
<name>A0A939HAM2_9CLOT</name>
<proteinExistence type="inferred from homology"/>
<dbReference type="GO" id="GO:0006352">
    <property type="term" value="P:DNA-templated transcription initiation"/>
    <property type="evidence" value="ECO:0007669"/>
    <property type="project" value="InterPro"/>
</dbReference>
<dbReference type="PANTHER" id="PTHR30385:SF1">
    <property type="entry name" value="RNA POLYMERASE SIGMA-H FACTOR"/>
    <property type="match status" value="1"/>
</dbReference>
<dbReference type="SUPFAM" id="SSF46894">
    <property type="entry name" value="C-terminal effector domain of the bipartite response regulators"/>
    <property type="match status" value="1"/>
</dbReference>
<dbReference type="InterPro" id="IPR036388">
    <property type="entry name" value="WH-like_DNA-bd_sf"/>
</dbReference>
<dbReference type="PIRSF" id="PIRSF002939">
    <property type="entry name" value="RNA_polymerase_sigma-H_factor"/>
    <property type="match status" value="1"/>
</dbReference>
<comment type="function">
    <text evidence="7">Sigma factors are initiation factors that promote the attachment of RNA polymerase to specific initiation sites and are then released. Sigma-S contributes to the protection against external stress, thus playing a role in cellular fitness and survival.</text>
</comment>
<evidence type="ECO:0000256" key="1">
    <source>
        <dbReference type="ARBA" id="ARBA00007788"/>
    </source>
</evidence>
<evidence type="ECO:0000313" key="9">
    <source>
        <dbReference type="EMBL" id="MBO1264805.1"/>
    </source>
</evidence>
<dbReference type="GO" id="GO:0003677">
    <property type="term" value="F:DNA binding"/>
    <property type="evidence" value="ECO:0007669"/>
    <property type="project" value="UniProtKB-KW"/>
</dbReference>
<evidence type="ECO:0000256" key="7">
    <source>
        <dbReference type="ARBA" id="ARBA00024701"/>
    </source>
</evidence>
<evidence type="ECO:0000256" key="3">
    <source>
        <dbReference type="ARBA" id="ARBA00023015"/>
    </source>
</evidence>